<proteinExistence type="predicted"/>
<sequence length="90" mass="10385">MISKDYQDICNLISKTSPYIRFVGMIGKNGELLSQYRRAELKPLLDSKNMSYQFASIALNTNLEEAFDESLGPVEFMWEERKSTDSYVCD</sequence>
<evidence type="ECO:0000313" key="1">
    <source>
        <dbReference type="EMBL" id="AIF21972.1"/>
    </source>
</evidence>
<reference evidence="1" key="1">
    <citation type="journal article" date="2014" name="Genome Biol. Evol.">
        <title>Pangenome evidence for extensive interdomain horizontal transfer affecting lineage core and shell genes in uncultured planktonic thaumarchaeota and euryarchaeota.</title>
        <authorList>
            <person name="Deschamps P."/>
            <person name="Zivanovic Y."/>
            <person name="Moreira D."/>
            <person name="Rodriguez-Valera F."/>
            <person name="Lopez-Garcia P."/>
        </authorList>
    </citation>
    <scope>NUCLEOTIDE SEQUENCE</scope>
</reference>
<dbReference type="EMBL" id="KF901201">
    <property type="protein sequence ID" value="AIF21972.1"/>
    <property type="molecule type" value="Genomic_DNA"/>
</dbReference>
<accession>A0A075I5E9</accession>
<protein>
    <submittedName>
        <fullName evidence="1">Uncharacterized protein</fullName>
    </submittedName>
</protein>
<dbReference type="AlphaFoldDB" id="A0A075I5E9"/>
<organism evidence="1">
    <name type="scientific">uncultured marine thaumarchaeote SAT1000_06_F08</name>
    <dbReference type="NCBI Taxonomy" id="1456362"/>
    <lineage>
        <taxon>Archaea</taxon>
        <taxon>Nitrososphaerota</taxon>
        <taxon>environmental samples</taxon>
    </lineage>
</organism>
<name>A0A075I5E9_9ARCH</name>